<feature type="transmembrane region" description="Helical" evidence="5">
    <location>
        <begin position="70"/>
        <end position="93"/>
    </location>
</feature>
<dbReference type="EMBL" id="CP006868">
    <property type="protein sequence ID" value="UXD22497.1"/>
    <property type="molecule type" value="Genomic_DNA"/>
</dbReference>
<evidence type="ECO:0000313" key="6">
    <source>
        <dbReference type="EMBL" id="UXD22497.1"/>
    </source>
</evidence>
<keyword evidence="3 5" id="KW-1133">Transmembrane helix</keyword>
<feature type="transmembrane region" description="Helical" evidence="5">
    <location>
        <begin position="127"/>
        <end position="154"/>
    </location>
</feature>
<dbReference type="GO" id="GO:0005886">
    <property type="term" value="C:plasma membrane"/>
    <property type="evidence" value="ECO:0007669"/>
    <property type="project" value="UniProtKB-SubCell"/>
</dbReference>
<comment type="similarity">
    <text evidence="5">Belongs to the 4-toluene sulfonate uptake permease (TSUP) (TC 2.A.102) family.</text>
</comment>
<comment type="subcellular location">
    <subcellularLocation>
        <location evidence="5">Cell membrane</location>
        <topology evidence="5">Multi-pass membrane protein</topology>
    </subcellularLocation>
    <subcellularLocation>
        <location evidence="1">Membrane</location>
        <topology evidence="1">Multi-pass membrane protein</topology>
    </subcellularLocation>
</comment>
<reference evidence="6" key="1">
    <citation type="submission" date="2013-11" db="EMBL/GenBank/DDBJ databases">
        <title>Comparative genomics of Ignicoccus.</title>
        <authorList>
            <person name="Podar M."/>
        </authorList>
    </citation>
    <scope>NUCLEOTIDE SEQUENCE</scope>
    <source>
        <strain evidence="6">DSM 13166</strain>
    </source>
</reference>
<accession>A0A977KBC1</accession>
<proteinExistence type="inferred from homology"/>
<evidence type="ECO:0000256" key="3">
    <source>
        <dbReference type="ARBA" id="ARBA00022989"/>
    </source>
</evidence>
<evidence type="ECO:0000256" key="1">
    <source>
        <dbReference type="ARBA" id="ARBA00004141"/>
    </source>
</evidence>
<name>A0A977KBC1_9CREN</name>
<sequence>MLTWLAIGFVAGLLDYTLALGYGLTASLILVPILGMDPKQAVSVIVFSQLLTLIPAFIAHLREGNVSLSIPWPVLVFIAMTSVLSFILPFFILSMSIIERRVLYSLTLLAALAVLEIRKRVWIRSRYVLSFFALIAALDKSTVGGGLSIIFVTIQTIFNVDLKNAIAMTPLLKLIPTLTTALGYLSAMKGIDFGAVLLMSAGSLLSLTIAPKLLKRVKSDERMIEGLLLLASILNLLRIFL</sequence>
<gene>
    <name evidence="6" type="ORF">IPA_05515</name>
</gene>
<feature type="transmembrane region" description="Helical" evidence="5">
    <location>
        <begin position="223"/>
        <end position="240"/>
    </location>
</feature>
<feature type="transmembrane region" description="Helical" evidence="5">
    <location>
        <begin position="193"/>
        <end position="211"/>
    </location>
</feature>
<dbReference type="InterPro" id="IPR002781">
    <property type="entry name" value="TM_pro_TauE-like"/>
</dbReference>
<dbReference type="Proteomes" id="UP001063698">
    <property type="component" value="Chromosome"/>
</dbReference>
<evidence type="ECO:0000256" key="5">
    <source>
        <dbReference type="RuleBase" id="RU363041"/>
    </source>
</evidence>
<evidence type="ECO:0000313" key="7">
    <source>
        <dbReference type="Proteomes" id="UP001063698"/>
    </source>
</evidence>
<evidence type="ECO:0000256" key="4">
    <source>
        <dbReference type="ARBA" id="ARBA00023136"/>
    </source>
</evidence>
<feature type="transmembrane region" description="Helical" evidence="5">
    <location>
        <begin position="6"/>
        <end position="34"/>
    </location>
</feature>
<dbReference type="KEGG" id="ipc:IPA_05515"/>
<feature type="transmembrane region" description="Helical" evidence="5">
    <location>
        <begin position="166"/>
        <end position="187"/>
    </location>
</feature>
<protein>
    <recommendedName>
        <fullName evidence="5">Probable membrane transporter protein</fullName>
    </recommendedName>
</protein>
<dbReference type="Pfam" id="PF01925">
    <property type="entry name" value="TauE"/>
    <property type="match status" value="1"/>
</dbReference>
<keyword evidence="2 5" id="KW-0812">Transmembrane</keyword>
<organism evidence="6 7">
    <name type="scientific">Ignicoccus pacificus DSM 13166</name>
    <dbReference type="NCBI Taxonomy" id="940294"/>
    <lineage>
        <taxon>Archaea</taxon>
        <taxon>Thermoproteota</taxon>
        <taxon>Thermoprotei</taxon>
        <taxon>Desulfurococcales</taxon>
        <taxon>Desulfurococcaceae</taxon>
        <taxon>Ignicoccus</taxon>
    </lineage>
</organism>
<dbReference type="AlphaFoldDB" id="A0A977KBC1"/>
<evidence type="ECO:0000256" key="2">
    <source>
        <dbReference type="ARBA" id="ARBA00022692"/>
    </source>
</evidence>
<keyword evidence="7" id="KW-1185">Reference proteome</keyword>
<keyword evidence="4 5" id="KW-0472">Membrane</keyword>
<keyword evidence="5" id="KW-1003">Cell membrane</keyword>
<feature type="transmembrane region" description="Helical" evidence="5">
    <location>
        <begin position="41"/>
        <end position="58"/>
    </location>
</feature>